<comment type="caution">
    <text evidence="4">The sequence shown here is derived from an EMBL/GenBank/DDBJ whole genome shotgun (WGS) entry which is preliminary data.</text>
</comment>
<dbReference type="PROSITE" id="PS00463">
    <property type="entry name" value="ZN2_CY6_FUNGAL_1"/>
    <property type="match status" value="1"/>
</dbReference>
<gene>
    <name evidence="4" type="ORF">PROFUN_05401</name>
</gene>
<evidence type="ECO:0000256" key="1">
    <source>
        <dbReference type="ARBA" id="ARBA00022723"/>
    </source>
</evidence>
<keyword evidence="5" id="KW-1185">Reference proteome</keyword>
<proteinExistence type="predicted"/>
<sequence>MSLDASLIRLRTRTACASCKREHAHCDDNRPCQRCCLRGQSDKCLDVENKKKRPNDRLLRHTPLEAFQLEHMLGSPDLITLTTFQTESSTHLYQDQMQDGTIMYRPLNNSSLCDIPSQASLESDEGLPPSLWLEDWFIQRMFFRLIDRGVYTIEEGKILMNKAIQTIAKRINNLQTFITIDQRSSMTQEHSRSLQVIVNTCSSLPIPSLVWMSCCIIVHANEAFRRLAGYNQTSPSPLEDLSVLDLLDHSTIREFITTLFKEGIMTTGLSHRTMPANMPYFRGASVQRSIPGTLTMSITRDIFGLPTFYTAHFLPLPSVLEQFPFT</sequence>
<dbReference type="GO" id="GO:0008270">
    <property type="term" value="F:zinc ion binding"/>
    <property type="evidence" value="ECO:0007669"/>
    <property type="project" value="InterPro"/>
</dbReference>
<dbReference type="InterPro" id="IPR001138">
    <property type="entry name" value="Zn2Cys6_DnaBD"/>
</dbReference>
<organism evidence="4 5">
    <name type="scientific">Planoprotostelium fungivorum</name>
    <dbReference type="NCBI Taxonomy" id="1890364"/>
    <lineage>
        <taxon>Eukaryota</taxon>
        <taxon>Amoebozoa</taxon>
        <taxon>Evosea</taxon>
        <taxon>Variosea</taxon>
        <taxon>Cavosteliida</taxon>
        <taxon>Cavosteliaceae</taxon>
        <taxon>Planoprotostelium</taxon>
    </lineage>
</organism>
<dbReference type="PROSITE" id="PS50048">
    <property type="entry name" value="ZN2_CY6_FUNGAL_2"/>
    <property type="match status" value="1"/>
</dbReference>
<dbReference type="PANTHER" id="PTHR47659:SF1">
    <property type="entry name" value="TRANSCRIPTION ACTIVATOR OF GLUCONEOGENESIS ERT1"/>
    <property type="match status" value="1"/>
</dbReference>
<dbReference type="InterPro" id="IPR050335">
    <property type="entry name" value="ERT1_acuK_gluconeogen_tf"/>
</dbReference>
<evidence type="ECO:0000313" key="5">
    <source>
        <dbReference type="Proteomes" id="UP000241769"/>
    </source>
</evidence>
<feature type="domain" description="Zn(2)-C6 fungal-type" evidence="3">
    <location>
        <begin position="15"/>
        <end position="44"/>
    </location>
</feature>
<evidence type="ECO:0000313" key="4">
    <source>
        <dbReference type="EMBL" id="PRP86260.1"/>
    </source>
</evidence>
<dbReference type="OrthoDB" id="2538135at2759"/>
<dbReference type="EMBL" id="MDYQ01000033">
    <property type="protein sequence ID" value="PRP86260.1"/>
    <property type="molecule type" value="Genomic_DNA"/>
</dbReference>
<protein>
    <recommendedName>
        <fullName evidence="3">Zn(2)-C6 fungal-type domain-containing protein</fullName>
    </recommendedName>
</protein>
<dbReference type="InParanoid" id="A0A2P6NQN2"/>
<keyword evidence="1" id="KW-0479">Metal-binding</keyword>
<dbReference type="PANTHER" id="PTHR47659">
    <property type="entry name" value="ZN(II)2CYS6 TRANSCRIPTION FACTOR (EUROFUNG)-RELATED"/>
    <property type="match status" value="1"/>
</dbReference>
<evidence type="ECO:0000259" key="3">
    <source>
        <dbReference type="PROSITE" id="PS50048"/>
    </source>
</evidence>
<name>A0A2P6NQN2_9EUKA</name>
<dbReference type="AlphaFoldDB" id="A0A2P6NQN2"/>
<dbReference type="Proteomes" id="UP000241769">
    <property type="component" value="Unassembled WGS sequence"/>
</dbReference>
<keyword evidence="2" id="KW-0539">Nucleus</keyword>
<dbReference type="GO" id="GO:0000981">
    <property type="term" value="F:DNA-binding transcription factor activity, RNA polymerase II-specific"/>
    <property type="evidence" value="ECO:0007669"/>
    <property type="project" value="InterPro"/>
</dbReference>
<accession>A0A2P6NQN2</accession>
<dbReference type="CDD" id="cd00067">
    <property type="entry name" value="GAL4"/>
    <property type="match status" value="1"/>
</dbReference>
<dbReference type="SUPFAM" id="SSF57701">
    <property type="entry name" value="Zn2/Cys6 DNA-binding domain"/>
    <property type="match status" value="1"/>
</dbReference>
<dbReference type="InterPro" id="IPR036864">
    <property type="entry name" value="Zn2-C6_fun-type_DNA-bd_sf"/>
</dbReference>
<reference evidence="4 5" key="1">
    <citation type="journal article" date="2018" name="Genome Biol. Evol.">
        <title>Multiple Roots of Fruiting Body Formation in Amoebozoa.</title>
        <authorList>
            <person name="Hillmann F."/>
            <person name="Forbes G."/>
            <person name="Novohradska S."/>
            <person name="Ferling I."/>
            <person name="Riege K."/>
            <person name="Groth M."/>
            <person name="Westermann M."/>
            <person name="Marz M."/>
            <person name="Spaller T."/>
            <person name="Winckler T."/>
            <person name="Schaap P."/>
            <person name="Glockner G."/>
        </authorList>
    </citation>
    <scope>NUCLEOTIDE SEQUENCE [LARGE SCALE GENOMIC DNA]</scope>
    <source>
        <strain evidence="4 5">Jena</strain>
    </source>
</reference>
<evidence type="ECO:0000256" key="2">
    <source>
        <dbReference type="ARBA" id="ARBA00023242"/>
    </source>
</evidence>